<protein>
    <submittedName>
        <fullName evidence="2">D-Ala-D-Ala carboxypeptidase family metallohydrolase</fullName>
    </submittedName>
</protein>
<evidence type="ECO:0000313" key="3">
    <source>
        <dbReference type="Proteomes" id="UP001382935"/>
    </source>
</evidence>
<dbReference type="GO" id="GO:0004180">
    <property type="term" value="F:carboxypeptidase activity"/>
    <property type="evidence" value="ECO:0007669"/>
    <property type="project" value="UniProtKB-KW"/>
</dbReference>
<sequence length="169" mass="18723">MILLSALAFIISTVPETDFGIRPVRAEVLSVRPVIRNTEQSMGDFRLSSAASFVAQFGRVTSLKRSPDHNRRVGGASNSWHLHGRAVDVVRSSGVSHASLAASLRQRGYHLLESLDEGDHSHFAFGNGLRVAPRRSGAEQMAEIKREADYFRFIEVPSPRQQSRKSALR</sequence>
<gene>
    <name evidence="2" type="ORF">V6R86_05410</name>
</gene>
<keyword evidence="2" id="KW-0645">Protease</keyword>
<feature type="domain" description="Peptidase M15A C-terminal" evidence="1">
    <location>
        <begin position="60"/>
        <end position="110"/>
    </location>
</feature>
<dbReference type="Gene3D" id="3.30.1380.10">
    <property type="match status" value="1"/>
</dbReference>
<keyword evidence="2" id="KW-0378">Hydrolase</keyword>
<dbReference type="EMBL" id="CP145607">
    <property type="protein sequence ID" value="WWM70132.1"/>
    <property type="molecule type" value="Genomic_DNA"/>
</dbReference>
<dbReference type="RefSeq" id="WP_338502748.1">
    <property type="nucleotide sequence ID" value="NZ_CP145607.1"/>
</dbReference>
<dbReference type="Proteomes" id="UP001382935">
    <property type="component" value="Chromosome"/>
</dbReference>
<dbReference type="Pfam" id="PF08291">
    <property type="entry name" value="Peptidase_M15_3"/>
    <property type="match status" value="1"/>
</dbReference>
<evidence type="ECO:0000313" key="2">
    <source>
        <dbReference type="EMBL" id="WWM70132.1"/>
    </source>
</evidence>
<accession>A0ABZ2G1Y8</accession>
<dbReference type="InterPro" id="IPR013230">
    <property type="entry name" value="Peptidase_M15A_C"/>
</dbReference>
<keyword evidence="3" id="KW-1185">Reference proteome</keyword>
<keyword evidence="2" id="KW-0121">Carboxypeptidase</keyword>
<proteinExistence type="predicted"/>
<dbReference type="SUPFAM" id="SSF55166">
    <property type="entry name" value="Hedgehog/DD-peptidase"/>
    <property type="match status" value="1"/>
</dbReference>
<dbReference type="InterPro" id="IPR009045">
    <property type="entry name" value="Zn_M74/Hedgehog-like"/>
</dbReference>
<reference evidence="2 3" key="1">
    <citation type="submission" date="2024-02" db="EMBL/GenBank/DDBJ databases">
        <title>Full genome sequence of Sphingomonas kaistensis.</title>
        <authorList>
            <person name="Poletto B.L."/>
            <person name="Silva G."/>
            <person name="Galante D."/>
            <person name="Campos K.R."/>
            <person name="Santos M.B.N."/>
            <person name="Sacchi C.T."/>
        </authorList>
    </citation>
    <scope>NUCLEOTIDE SEQUENCE [LARGE SCALE GENOMIC DNA]</scope>
    <source>
        <strain evidence="2 3">MA4R</strain>
    </source>
</reference>
<organism evidence="2 3">
    <name type="scientific">Sphingomonas kaistensis</name>
    <dbReference type="NCBI Taxonomy" id="298708"/>
    <lineage>
        <taxon>Bacteria</taxon>
        <taxon>Pseudomonadati</taxon>
        <taxon>Pseudomonadota</taxon>
        <taxon>Alphaproteobacteria</taxon>
        <taxon>Sphingomonadales</taxon>
        <taxon>Sphingomonadaceae</taxon>
        <taxon>Sphingomonas</taxon>
    </lineage>
</organism>
<name>A0ABZ2G1Y8_9SPHN</name>
<evidence type="ECO:0000259" key="1">
    <source>
        <dbReference type="Pfam" id="PF08291"/>
    </source>
</evidence>